<evidence type="ECO:0000313" key="2">
    <source>
        <dbReference type="Proteomes" id="UP001596976"/>
    </source>
</evidence>
<name>A0ABW3GT24_9BACL</name>
<sequence length="88" mass="10020">MTDYDAKIRNRLKRVEGQIKGILRMMEEQKECKDVVTQLTAARSAIDRTIGVIVSSNLIDCIQQTDSEEPKTQEEIVQEAVDLLVKSR</sequence>
<evidence type="ECO:0000313" key="1">
    <source>
        <dbReference type="EMBL" id="MFD0942218.1"/>
    </source>
</evidence>
<accession>A0ABW3GT24</accession>
<proteinExistence type="predicted"/>
<dbReference type="InterPro" id="IPR038390">
    <property type="entry name" value="Metal_Tscrpt_repr_sf"/>
</dbReference>
<dbReference type="Pfam" id="PF02583">
    <property type="entry name" value="Trns_repr_metal"/>
    <property type="match status" value="1"/>
</dbReference>
<dbReference type="Gene3D" id="1.20.58.1000">
    <property type="entry name" value="Metal-sensitive repressor, helix protomer"/>
    <property type="match status" value="1"/>
</dbReference>
<organism evidence="1 2">
    <name type="scientific">Savagea faecisuis</name>
    <dbReference type="NCBI Taxonomy" id="1274803"/>
    <lineage>
        <taxon>Bacteria</taxon>
        <taxon>Bacillati</taxon>
        <taxon>Bacillota</taxon>
        <taxon>Bacilli</taxon>
        <taxon>Bacillales</taxon>
        <taxon>Caryophanaceae</taxon>
        <taxon>Savagea</taxon>
    </lineage>
</organism>
<dbReference type="InterPro" id="IPR003735">
    <property type="entry name" value="Metal_Tscrpt_repr"/>
</dbReference>
<dbReference type="RefSeq" id="WP_381008557.1">
    <property type="nucleotide sequence ID" value="NZ_JBHTJF010000001.1"/>
</dbReference>
<dbReference type="PANTHER" id="PTHR33677:SF5">
    <property type="entry name" value="TRANSCRIPTIONAL REPRESSOR FRMR"/>
    <property type="match status" value="1"/>
</dbReference>
<dbReference type="CDD" id="cd10155">
    <property type="entry name" value="BsYrkD-like_DUF156"/>
    <property type="match status" value="1"/>
</dbReference>
<reference evidence="2" key="1">
    <citation type="journal article" date="2019" name="Int. J. Syst. Evol. Microbiol.">
        <title>The Global Catalogue of Microorganisms (GCM) 10K type strain sequencing project: providing services to taxonomists for standard genome sequencing and annotation.</title>
        <authorList>
            <consortium name="The Broad Institute Genomics Platform"/>
            <consortium name="The Broad Institute Genome Sequencing Center for Infectious Disease"/>
            <person name="Wu L."/>
            <person name="Ma J."/>
        </authorList>
    </citation>
    <scope>NUCLEOTIDE SEQUENCE [LARGE SCALE GENOMIC DNA]</scope>
    <source>
        <strain evidence="2">CCUG 63563</strain>
    </source>
</reference>
<dbReference type="EMBL" id="JBHTJF010000001">
    <property type="protein sequence ID" value="MFD0942218.1"/>
    <property type="molecule type" value="Genomic_DNA"/>
</dbReference>
<dbReference type="Proteomes" id="UP001596976">
    <property type="component" value="Unassembled WGS sequence"/>
</dbReference>
<gene>
    <name evidence="1" type="ORF">ACFQ0V_00230</name>
</gene>
<dbReference type="PANTHER" id="PTHR33677">
    <property type="entry name" value="TRANSCRIPTIONAL REPRESSOR FRMR-RELATED"/>
    <property type="match status" value="1"/>
</dbReference>
<keyword evidence="2" id="KW-1185">Reference proteome</keyword>
<comment type="caution">
    <text evidence="1">The sequence shown here is derived from an EMBL/GenBank/DDBJ whole genome shotgun (WGS) entry which is preliminary data.</text>
</comment>
<protein>
    <submittedName>
        <fullName evidence="1">Metal-sensitive transcriptional regulator</fullName>
    </submittedName>
</protein>